<gene>
    <name evidence="1" type="ORF">FUA24_16535</name>
</gene>
<accession>A0A5D0HUB3</accession>
<evidence type="ECO:0000313" key="1">
    <source>
        <dbReference type="EMBL" id="TYA74908.1"/>
    </source>
</evidence>
<keyword evidence="2" id="KW-1185">Reference proteome</keyword>
<reference evidence="1 2" key="1">
    <citation type="submission" date="2019-08" db="EMBL/GenBank/DDBJ databases">
        <title>Seonamhaeicola sediminis sp. nov., isolated from marine sediment.</title>
        <authorList>
            <person name="Cao W.R."/>
        </authorList>
    </citation>
    <scope>NUCLEOTIDE SEQUENCE [LARGE SCALE GENOMIC DNA]</scope>
    <source>
        <strain evidence="1 2">B011</strain>
    </source>
</reference>
<dbReference type="Proteomes" id="UP000323930">
    <property type="component" value="Unassembled WGS sequence"/>
</dbReference>
<organism evidence="1 2">
    <name type="scientific">Seonamhaeicola marinus</name>
    <dbReference type="NCBI Taxonomy" id="1912246"/>
    <lineage>
        <taxon>Bacteria</taxon>
        <taxon>Pseudomonadati</taxon>
        <taxon>Bacteroidota</taxon>
        <taxon>Flavobacteriia</taxon>
        <taxon>Flavobacteriales</taxon>
        <taxon>Flavobacteriaceae</taxon>
    </lineage>
</organism>
<dbReference type="EMBL" id="VSDQ01000679">
    <property type="protein sequence ID" value="TYA74908.1"/>
    <property type="molecule type" value="Genomic_DNA"/>
</dbReference>
<comment type="caution">
    <text evidence="1">The sequence shown here is derived from an EMBL/GenBank/DDBJ whole genome shotgun (WGS) entry which is preliminary data.</text>
</comment>
<dbReference type="RefSeq" id="WP_148544152.1">
    <property type="nucleotide sequence ID" value="NZ_VSDQ01000679.1"/>
</dbReference>
<sequence>MGDNEEDSPHSFDFTDAVERFKMQDWDLDHFCVDEMFGYFVLNHETVKDTPLNRQIYRNSLRLHILELYEKGEL</sequence>
<proteinExistence type="predicted"/>
<dbReference type="OrthoDB" id="9787585at2"/>
<evidence type="ECO:0000313" key="2">
    <source>
        <dbReference type="Proteomes" id="UP000323930"/>
    </source>
</evidence>
<dbReference type="AlphaFoldDB" id="A0A5D0HUB3"/>
<name>A0A5D0HUB3_9FLAO</name>
<protein>
    <submittedName>
        <fullName evidence="1">Uncharacterized protein</fullName>
    </submittedName>
</protein>